<feature type="signal peptide" evidence="1">
    <location>
        <begin position="1"/>
        <end position="25"/>
    </location>
</feature>
<protein>
    <submittedName>
        <fullName evidence="2">Uncharacterized protein</fullName>
    </submittedName>
</protein>
<proteinExistence type="predicted"/>
<dbReference type="HOGENOM" id="CLU_1440005_0_0_11"/>
<evidence type="ECO:0000256" key="1">
    <source>
        <dbReference type="SAM" id="SignalP"/>
    </source>
</evidence>
<keyword evidence="3" id="KW-1185">Reference proteome</keyword>
<reference evidence="3" key="1">
    <citation type="journal article" date="2008" name="J. Bacteriol.">
        <title>Genome sequence of the fish pathogen Renibacterium salmoninarum suggests reductive evolution away from an environmental Arthrobacter ancestor.</title>
        <authorList>
            <person name="Wiens G.D."/>
            <person name="Rockey D.D."/>
            <person name="Wu Z."/>
            <person name="Chang J."/>
            <person name="Levy R."/>
            <person name="Crane S."/>
            <person name="Chen D.S."/>
            <person name="Capri G.R."/>
            <person name="Burnett J.R."/>
            <person name="Sudheesh P.S."/>
            <person name="Schipma M.J."/>
            <person name="Burd H."/>
            <person name="Bhattacharyya A."/>
            <person name="Rhodes L.D."/>
            <person name="Kaul R."/>
            <person name="Strom M.S."/>
        </authorList>
    </citation>
    <scope>NUCLEOTIDE SEQUENCE [LARGE SCALE GENOMIC DNA]</scope>
    <source>
        <strain evidence="3">ATCC 33209 / DSM 20767 / JCM 11484 / NBRC 15589 / NCIMB 2235</strain>
    </source>
</reference>
<evidence type="ECO:0000313" key="3">
    <source>
        <dbReference type="Proteomes" id="UP000002007"/>
    </source>
</evidence>
<name>A9WV24_RENSM</name>
<evidence type="ECO:0000313" key="2">
    <source>
        <dbReference type="EMBL" id="ABY25045.1"/>
    </source>
</evidence>
<dbReference type="KEGG" id="rsa:RSal33209_3334"/>
<dbReference type="Proteomes" id="UP000002007">
    <property type="component" value="Chromosome"/>
</dbReference>
<sequence length="188" mass="21234">MIKRLVSLVALVSFSALGLAAPASAENSVGGYGECAEYVQYNNYAWENTSDFVVDNYPFTNGGRLIRENITFTLNQASNLYDLGELGLKISEKLTAYIRPYSNNSSYPPSSLLMNQAGYTAMYSSSTKQKQWIPEIMDYASYDYRQVDGNGWNTTNLPSVVTYCKNGKTAHYEFKGTLFREWFNIKIY</sequence>
<gene>
    <name evidence="2" type="ordered locus">RSal33209_3334</name>
</gene>
<feature type="chain" id="PRO_5002746532" evidence="1">
    <location>
        <begin position="26"/>
        <end position="188"/>
    </location>
</feature>
<keyword evidence="1" id="KW-0732">Signal</keyword>
<dbReference type="AlphaFoldDB" id="A9WV24"/>
<accession>A9WV24</accession>
<organism evidence="2 3">
    <name type="scientific">Renibacterium salmoninarum (strain ATCC 33209 / DSM 20767 / JCM 11484 / NBRC 15589 / NCIMB 2235)</name>
    <dbReference type="NCBI Taxonomy" id="288705"/>
    <lineage>
        <taxon>Bacteria</taxon>
        <taxon>Bacillati</taxon>
        <taxon>Actinomycetota</taxon>
        <taxon>Actinomycetes</taxon>
        <taxon>Micrococcales</taxon>
        <taxon>Micrococcaceae</taxon>
        <taxon>Renibacterium</taxon>
    </lineage>
</organism>
<dbReference type="EMBL" id="CP000910">
    <property type="protein sequence ID" value="ABY25045.1"/>
    <property type="molecule type" value="Genomic_DNA"/>
</dbReference>